<gene>
    <name evidence="5" type="ORF">PP2015_537</name>
</gene>
<name>A0A0S2JZ63_9GAMM</name>
<proteinExistence type="predicted"/>
<dbReference type="GO" id="GO:0003676">
    <property type="term" value="F:nucleic acid binding"/>
    <property type="evidence" value="ECO:0007669"/>
    <property type="project" value="InterPro"/>
</dbReference>
<protein>
    <submittedName>
        <fullName evidence="5">DNA polymerase, exonuclease activity</fullName>
    </submittedName>
</protein>
<dbReference type="AlphaFoldDB" id="A0A0S2JZ63"/>
<keyword evidence="6" id="KW-1185">Reference proteome</keyword>
<feature type="domain" description="Exonuclease" evidence="4">
    <location>
        <begin position="23"/>
        <end position="196"/>
    </location>
</feature>
<dbReference type="InterPro" id="IPR012337">
    <property type="entry name" value="RNaseH-like_sf"/>
</dbReference>
<dbReference type="Proteomes" id="UP000061457">
    <property type="component" value="Chromosome I"/>
</dbReference>
<keyword evidence="1" id="KW-0540">Nuclease</keyword>
<evidence type="ECO:0000313" key="5">
    <source>
        <dbReference type="EMBL" id="ALO41059.1"/>
    </source>
</evidence>
<dbReference type="CDD" id="cd06127">
    <property type="entry name" value="DEDDh"/>
    <property type="match status" value="1"/>
</dbReference>
<organism evidence="5 6">
    <name type="scientific">Pseudoalteromonas phenolica</name>
    <dbReference type="NCBI Taxonomy" id="161398"/>
    <lineage>
        <taxon>Bacteria</taxon>
        <taxon>Pseudomonadati</taxon>
        <taxon>Pseudomonadota</taxon>
        <taxon>Gammaproteobacteria</taxon>
        <taxon>Alteromonadales</taxon>
        <taxon>Pseudoalteromonadaceae</taxon>
        <taxon>Pseudoalteromonas</taxon>
    </lineage>
</organism>
<dbReference type="STRING" id="161398.PP2015_537"/>
<dbReference type="GO" id="GO:0005829">
    <property type="term" value="C:cytosol"/>
    <property type="evidence" value="ECO:0007669"/>
    <property type="project" value="TreeGrafter"/>
</dbReference>
<reference evidence="5 6" key="1">
    <citation type="submission" date="2015-11" db="EMBL/GenBank/DDBJ databases">
        <authorList>
            <person name="Zhang Y."/>
            <person name="Guo Z."/>
        </authorList>
    </citation>
    <scope>NUCLEOTIDE SEQUENCE [LARGE SCALE GENOMIC DNA]</scope>
    <source>
        <strain evidence="5 6">KCTC 12086</strain>
    </source>
</reference>
<evidence type="ECO:0000256" key="1">
    <source>
        <dbReference type="ARBA" id="ARBA00022722"/>
    </source>
</evidence>
<dbReference type="SMART" id="SM00479">
    <property type="entry name" value="EXOIII"/>
    <property type="match status" value="1"/>
</dbReference>
<dbReference type="Pfam" id="PF00929">
    <property type="entry name" value="RNase_T"/>
    <property type="match status" value="1"/>
</dbReference>
<evidence type="ECO:0000256" key="2">
    <source>
        <dbReference type="ARBA" id="ARBA00022801"/>
    </source>
</evidence>
<dbReference type="OrthoDB" id="5497329at2"/>
<dbReference type="EMBL" id="CP013187">
    <property type="protein sequence ID" value="ALO41059.1"/>
    <property type="molecule type" value="Genomic_DNA"/>
</dbReference>
<dbReference type="GO" id="GO:0006259">
    <property type="term" value="P:DNA metabolic process"/>
    <property type="evidence" value="ECO:0007669"/>
    <property type="project" value="UniProtKB-ARBA"/>
</dbReference>
<dbReference type="Gene3D" id="3.30.420.10">
    <property type="entry name" value="Ribonuclease H-like superfamily/Ribonuclease H"/>
    <property type="match status" value="1"/>
</dbReference>
<dbReference type="InterPro" id="IPR036397">
    <property type="entry name" value="RNaseH_sf"/>
</dbReference>
<dbReference type="GO" id="GO:0008408">
    <property type="term" value="F:3'-5' exonuclease activity"/>
    <property type="evidence" value="ECO:0007669"/>
    <property type="project" value="TreeGrafter"/>
</dbReference>
<sequence>MQKLVQKALRYLKAKGKSLDEVEFVVLDLELTGLDPKAHEIVSAAWVTMRSDRIQLKSARHIINSDVKQLEQSPVFHGIDEQTLSEGVSLKTLMTELCDVLHGKVLVCHNAYLDWGFIRLNSKALGLEALPLAIVDTMQIEKRRQLKQNTELHQDSLTLANCRTRYQLPDYEVHNALTDALATAELLLVLINKIGAGKPLKLSALM</sequence>
<dbReference type="PATRIC" id="fig|161398.10.peg.546"/>
<keyword evidence="2" id="KW-0378">Hydrolase</keyword>
<evidence type="ECO:0000313" key="6">
    <source>
        <dbReference type="Proteomes" id="UP000061457"/>
    </source>
</evidence>
<dbReference type="InterPro" id="IPR013520">
    <property type="entry name" value="Ribonucl_H"/>
</dbReference>
<dbReference type="PANTHER" id="PTHR30231">
    <property type="entry name" value="DNA POLYMERASE III SUBUNIT EPSILON"/>
    <property type="match status" value="1"/>
</dbReference>
<keyword evidence="3 5" id="KW-0269">Exonuclease</keyword>
<evidence type="ECO:0000256" key="3">
    <source>
        <dbReference type="ARBA" id="ARBA00022839"/>
    </source>
</evidence>
<dbReference type="RefSeq" id="WP_058028823.1">
    <property type="nucleotide sequence ID" value="NZ_CP013187.1"/>
</dbReference>
<dbReference type="SUPFAM" id="SSF53098">
    <property type="entry name" value="Ribonuclease H-like"/>
    <property type="match status" value="1"/>
</dbReference>
<evidence type="ECO:0000259" key="4">
    <source>
        <dbReference type="SMART" id="SM00479"/>
    </source>
</evidence>
<accession>A0A0S2JZ63</accession>
<dbReference type="PANTHER" id="PTHR30231:SF4">
    <property type="entry name" value="PROTEIN NEN2"/>
    <property type="match status" value="1"/>
</dbReference>
<dbReference type="KEGG" id="pphe:PP2015_537"/>